<evidence type="ECO:0000313" key="2">
    <source>
        <dbReference type="Proteomes" id="UP000051217"/>
    </source>
</evidence>
<evidence type="ECO:0000313" key="1">
    <source>
        <dbReference type="EMBL" id="KRM29440.1"/>
    </source>
</evidence>
<name>A0ABR5PKV1_9LACO</name>
<accession>A0ABR5PKV1</accession>
<comment type="caution">
    <text evidence="1">The sequence shown here is derived from an EMBL/GenBank/DDBJ whole genome shotgun (WGS) entry which is preliminary data.</text>
</comment>
<sequence>MEKYKWGDMMKVLILGGALNHEGADSTFAKLTSQTDDDFIFNRDDLTDEGWLKLK</sequence>
<dbReference type="Proteomes" id="UP000051217">
    <property type="component" value="Unassembled WGS sequence"/>
</dbReference>
<keyword evidence="2" id="KW-1185">Reference proteome</keyword>
<dbReference type="EMBL" id="AZFI01000031">
    <property type="protein sequence ID" value="KRM29440.1"/>
    <property type="molecule type" value="Genomic_DNA"/>
</dbReference>
<reference evidence="1 2" key="1">
    <citation type="journal article" date="2015" name="Genome Announc.">
        <title>Expanding the biotechnology potential of lactobacilli through comparative genomics of 213 strains and associated genera.</title>
        <authorList>
            <person name="Sun Z."/>
            <person name="Harris H.M."/>
            <person name="McCann A."/>
            <person name="Guo C."/>
            <person name="Argimon S."/>
            <person name="Zhang W."/>
            <person name="Yang X."/>
            <person name="Jeffery I.B."/>
            <person name="Cooney J.C."/>
            <person name="Kagawa T.F."/>
            <person name="Liu W."/>
            <person name="Song Y."/>
            <person name="Salvetti E."/>
            <person name="Wrobel A."/>
            <person name="Rasinkangas P."/>
            <person name="Parkhill J."/>
            <person name="Rea M.C."/>
            <person name="O'Sullivan O."/>
            <person name="Ritari J."/>
            <person name="Douillard F.P."/>
            <person name="Paul Ross R."/>
            <person name="Yang R."/>
            <person name="Briner A.E."/>
            <person name="Felis G.E."/>
            <person name="de Vos W.M."/>
            <person name="Barrangou R."/>
            <person name="Klaenhammer T.R."/>
            <person name="Caufield P.W."/>
            <person name="Cui Y."/>
            <person name="Zhang H."/>
            <person name="O'Toole P.W."/>
        </authorList>
    </citation>
    <scope>NUCLEOTIDE SEQUENCE [LARGE SCALE GENOMIC DNA]</scope>
    <source>
        <strain evidence="1 2">DSM 15836</strain>
    </source>
</reference>
<proteinExistence type="predicted"/>
<protein>
    <submittedName>
        <fullName evidence="1">Uncharacterized protein</fullName>
    </submittedName>
</protein>
<organism evidence="1 2">
    <name type="scientific">Ligilactobacillus acidipiscis DSM 15836</name>
    <dbReference type="NCBI Taxonomy" id="1423716"/>
    <lineage>
        <taxon>Bacteria</taxon>
        <taxon>Bacillati</taxon>
        <taxon>Bacillota</taxon>
        <taxon>Bacilli</taxon>
        <taxon>Lactobacillales</taxon>
        <taxon>Lactobacillaceae</taxon>
        <taxon>Ligilactobacillus</taxon>
    </lineage>
</organism>
<gene>
    <name evidence="1" type="ORF">FC65_GL001361</name>
</gene>